<evidence type="ECO:0000256" key="1">
    <source>
        <dbReference type="ARBA" id="ARBA00004141"/>
    </source>
</evidence>
<dbReference type="InterPro" id="IPR057366">
    <property type="entry name" value="TRPM-like"/>
</dbReference>
<dbReference type="PANTHER" id="PTHR13800">
    <property type="entry name" value="TRANSIENT RECEPTOR POTENTIAL CATION CHANNEL, SUBFAMILY M, MEMBER 6"/>
    <property type="match status" value="1"/>
</dbReference>
<evidence type="ECO:0000259" key="5">
    <source>
        <dbReference type="Pfam" id="PF25508"/>
    </source>
</evidence>
<gene>
    <name evidence="6" type="ORF">MAR_020465</name>
</gene>
<evidence type="ECO:0000313" key="6">
    <source>
        <dbReference type="EMBL" id="WAR05096.1"/>
    </source>
</evidence>
<comment type="subcellular location">
    <subcellularLocation>
        <location evidence="1">Membrane</location>
        <topology evidence="1">Multi-pass membrane protein</topology>
    </subcellularLocation>
</comment>
<evidence type="ECO:0000256" key="4">
    <source>
        <dbReference type="ARBA" id="ARBA00023136"/>
    </source>
</evidence>
<evidence type="ECO:0000256" key="2">
    <source>
        <dbReference type="ARBA" id="ARBA00022692"/>
    </source>
</evidence>
<dbReference type="PANTHER" id="PTHR13800:SF12">
    <property type="entry name" value="TRANSIENT RECEPTOR POTENTIAL CATION CHANNEL SUBFAMILY M MEMBER-LIKE 2"/>
    <property type="match status" value="1"/>
</dbReference>
<organism evidence="6 7">
    <name type="scientific">Mya arenaria</name>
    <name type="common">Soft-shell clam</name>
    <dbReference type="NCBI Taxonomy" id="6604"/>
    <lineage>
        <taxon>Eukaryota</taxon>
        <taxon>Metazoa</taxon>
        <taxon>Spiralia</taxon>
        <taxon>Lophotrochozoa</taxon>
        <taxon>Mollusca</taxon>
        <taxon>Bivalvia</taxon>
        <taxon>Autobranchia</taxon>
        <taxon>Heteroconchia</taxon>
        <taxon>Euheterodonta</taxon>
        <taxon>Imparidentia</taxon>
        <taxon>Neoheterodontei</taxon>
        <taxon>Myida</taxon>
        <taxon>Myoidea</taxon>
        <taxon>Myidae</taxon>
        <taxon>Mya</taxon>
    </lineage>
</organism>
<dbReference type="EMBL" id="CP111016">
    <property type="protein sequence ID" value="WAR05096.1"/>
    <property type="molecule type" value="Genomic_DNA"/>
</dbReference>
<evidence type="ECO:0000313" key="7">
    <source>
        <dbReference type="Proteomes" id="UP001164746"/>
    </source>
</evidence>
<keyword evidence="3" id="KW-1133">Transmembrane helix</keyword>
<protein>
    <submittedName>
        <fullName evidence="6">TRPCG-like protein</fullName>
    </submittedName>
</protein>
<evidence type="ECO:0000256" key="3">
    <source>
        <dbReference type="ARBA" id="ARBA00022989"/>
    </source>
</evidence>
<accession>A0ABY7ED68</accession>
<keyword evidence="7" id="KW-1185">Reference proteome</keyword>
<proteinExistence type="predicted"/>
<name>A0ABY7ED68_MYAAR</name>
<dbReference type="Pfam" id="PF25508">
    <property type="entry name" value="TRPM2"/>
    <property type="match status" value="1"/>
</dbReference>
<reference evidence="6" key="1">
    <citation type="submission" date="2022-11" db="EMBL/GenBank/DDBJ databases">
        <title>Centuries of genome instability and evolution in soft-shell clam transmissible cancer (bioRxiv).</title>
        <authorList>
            <person name="Hart S.F.M."/>
            <person name="Yonemitsu M.A."/>
            <person name="Giersch R.M."/>
            <person name="Beal B.F."/>
            <person name="Arriagada G."/>
            <person name="Davis B.W."/>
            <person name="Ostrander E.A."/>
            <person name="Goff S.P."/>
            <person name="Metzger M.J."/>
        </authorList>
    </citation>
    <scope>NUCLEOTIDE SEQUENCE</scope>
    <source>
        <strain evidence="6">MELC-2E11</strain>
        <tissue evidence="6">Siphon/mantle</tissue>
    </source>
</reference>
<keyword evidence="2" id="KW-0812">Transmembrane</keyword>
<sequence length="194" mass="22689">MMQYITNKSAIDFITGRRRYFDESVEITVKEMIEQELAIIPTVLANKYKVMDQLKLALVWNRIDVAKSEIFTDDKRWPTGILDDVMFSAILLNRIDFIKLFLEHGVSLKKFLTKERLLMLYNKIPPNCLLRTLLDRSKKDERKPGFSLRDVGTLIRDLMGDTFHPKALEVDYDLGDMDSKKGKQEWLLVNTNNK</sequence>
<dbReference type="Proteomes" id="UP001164746">
    <property type="component" value="Chromosome 5"/>
</dbReference>
<dbReference type="InterPro" id="IPR050927">
    <property type="entry name" value="TRPM"/>
</dbReference>
<keyword evidence="4" id="KW-0472">Membrane</keyword>
<feature type="domain" description="TRPM-like" evidence="5">
    <location>
        <begin position="69"/>
        <end position="181"/>
    </location>
</feature>